<evidence type="ECO:0000259" key="7">
    <source>
        <dbReference type="Pfam" id="PF05154"/>
    </source>
</evidence>
<name>A0A6J7DDP7_9ZZZZ</name>
<dbReference type="EMBL" id="CAFBLM010000015">
    <property type="protein sequence ID" value="CAB4865323.1"/>
    <property type="molecule type" value="Genomic_DNA"/>
</dbReference>
<dbReference type="GO" id="GO:0016020">
    <property type="term" value="C:membrane"/>
    <property type="evidence" value="ECO:0007669"/>
    <property type="project" value="UniProtKB-SubCell"/>
</dbReference>
<protein>
    <submittedName>
        <fullName evidence="8">Unannotated protein</fullName>
    </submittedName>
</protein>
<feature type="region of interest" description="Disordered" evidence="5">
    <location>
        <begin position="1"/>
        <end position="21"/>
    </location>
</feature>
<proteinExistence type="predicted"/>
<comment type="subcellular location">
    <subcellularLocation>
        <location evidence="1">Membrane</location>
        <topology evidence="1">Multi-pass membrane protein</topology>
    </subcellularLocation>
</comment>
<evidence type="ECO:0000256" key="6">
    <source>
        <dbReference type="SAM" id="Phobius"/>
    </source>
</evidence>
<evidence type="ECO:0000256" key="1">
    <source>
        <dbReference type="ARBA" id="ARBA00004141"/>
    </source>
</evidence>
<feature type="transmembrane region" description="Helical" evidence="6">
    <location>
        <begin position="90"/>
        <end position="117"/>
    </location>
</feature>
<evidence type="ECO:0000256" key="5">
    <source>
        <dbReference type="SAM" id="MobiDB-lite"/>
    </source>
</evidence>
<keyword evidence="2 6" id="KW-0812">Transmembrane</keyword>
<keyword evidence="3 6" id="KW-1133">Transmembrane helix</keyword>
<evidence type="ECO:0000256" key="3">
    <source>
        <dbReference type="ARBA" id="ARBA00022989"/>
    </source>
</evidence>
<dbReference type="Pfam" id="PF05154">
    <property type="entry name" value="TM2"/>
    <property type="match status" value="1"/>
</dbReference>
<evidence type="ECO:0000256" key="4">
    <source>
        <dbReference type="ARBA" id="ARBA00023136"/>
    </source>
</evidence>
<evidence type="ECO:0000313" key="8">
    <source>
        <dbReference type="EMBL" id="CAB4865323.1"/>
    </source>
</evidence>
<reference evidence="8" key="1">
    <citation type="submission" date="2020-05" db="EMBL/GenBank/DDBJ databases">
        <authorList>
            <person name="Chiriac C."/>
            <person name="Salcher M."/>
            <person name="Ghai R."/>
            <person name="Kavagutti S V."/>
        </authorList>
    </citation>
    <scope>NUCLEOTIDE SEQUENCE</scope>
</reference>
<feature type="domain" description="TM2" evidence="7">
    <location>
        <begin position="61"/>
        <end position="113"/>
    </location>
</feature>
<gene>
    <name evidence="8" type="ORF">UFOPK3401_00490</name>
</gene>
<organism evidence="8">
    <name type="scientific">freshwater metagenome</name>
    <dbReference type="NCBI Taxonomy" id="449393"/>
    <lineage>
        <taxon>unclassified sequences</taxon>
        <taxon>metagenomes</taxon>
        <taxon>ecological metagenomes</taxon>
    </lineage>
</organism>
<feature type="transmembrane region" description="Helical" evidence="6">
    <location>
        <begin position="65"/>
        <end position="84"/>
    </location>
</feature>
<keyword evidence="4 6" id="KW-0472">Membrane</keyword>
<evidence type="ECO:0000256" key="2">
    <source>
        <dbReference type="ARBA" id="ARBA00022692"/>
    </source>
</evidence>
<sequence length="131" mass="13699">MTCEYCGSPSPPKDNKCSSCGAPMAEPPKRSLDDLIGFRVSPPAPASQPPSAAPFTYSEPPKSRLVAGLLGIFLGGLGIHRFYLGYTGIGITQIIVTCITFGWGSLWGFIEGILILVGSGITKDAKGQPLA</sequence>
<dbReference type="InterPro" id="IPR007829">
    <property type="entry name" value="TM2"/>
</dbReference>
<dbReference type="AlphaFoldDB" id="A0A6J7DDP7"/>
<accession>A0A6J7DDP7</accession>